<comment type="caution">
    <text evidence="4">The sequence shown here is derived from an EMBL/GenBank/DDBJ whole genome shotgun (WGS) entry which is preliminary data.</text>
</comment>
<organism evidence="4 5">
    <name type="scientific">Malus baccata</name>
    <name type="common">Siberian crab apple</name>
    <name type="synonym">Pyrus baccata</name>
    <dbReference type="NCBI Taxonomy" id="106549"/>
    <lineage>
        <taxon>Eukaryota</taxon>
        <taxon>Viridiplantae</taxon>
        <taxon>Streptophyta</taxon>
        <taxon>Embryophyta</taxon>
        <taxon>Tracheophyta</taxon>
        <taxon>Spermatophyta</taxon>
        <taxon>Magnoliopsida</taxon>
        <taxon>eudicotyledons</taxon>
        <taxon>Gunneridae</taxon>
        <taxon>Pentapetalae</taxon>
        <taxon>rosids</taxon>
        <taxon>fabids</taxon>
        <taxon>Rosales</taxon>
        <taxon>Rosaceae</taxon>
        <taxon>Amygdaloideae</taxon>
        <taxon>Maleae</taxon>
        <taxon>Malus</taxon>
    </lineage>
</organism>
<feature type="domain" description="FBD" evidence="3">
    <location>
        <begin position="416"/>
        <end position="492"/>
    </location>
</feature>
<evidence type="ECO:0000256" key="2">
    <source>
        <dbReference type="SAM" id="Phobius"/>
    </source>
</evidence>
<gene>
    <name evidence="4" type="ORF">C1H46_028900</name>
</gene>
<evidence type="ECO:0000259" key="3">
    <source>
        <dbReference type="SMART" id="SM00579"/>
    </source>
</evidence>
<keyword evidence="2" id="KW-0472">Membrane</keyword>
<keyword evidence="2" id="KW-0812">Transmembrane</keyword>
<dbReference type="SMART" id="SM00579">
    <property type="entry name" value="FBD"/>
    <property type="match status" value="1"/>
</dbReference>
<dbReference type="Pfam" id="PF24758">
    <property type="entry name" value="LRR_At5g56370"/>
    <property type="match status" value="1"/>
</dbReference>
<dbReference type="Pfam" id="PF08387">
    <property type="entry name" value="FBD"/>
    <property type="match status" value="1"/>
</dbReference>
<evidence type="ECO:0000313" key="4">
    <source>
        <dbReference type="EMBL" id="TQD85534.1"/>
    </source>
</evidence>
<dbReference type="Gene3D" id="3.80.10.10">
    <property type="entry name" value="Ribonuclease Inhibitor"/>
    <property type="match status" value="1"/>
</dbReference>
<protein>
    <recommendedName>
        <fullName evidence="3">FBD domain-containing protein</fullName>
    </recommendedName>
</protein>
<dbReference type="EMBL" id="VIEB01000593">
    <property type="protein sequence ID" value="TQD85534.1"/>
    <property type="molecule type" value="Genomic_DNA"/>
</dbReference>
<dbReference type="PANTHER" id="PTHR31900:SF34">
    <property type="entry name" value="EMB|CAB62440.1-RELATED"/>
    <property type="match status" value="1"/>
</dbReference>
<name>A0A540LGE2_MALBA</name>
<dbReference type="InterPro" id="IPR055411">
    <property type="entry name" value="LRR_FXL15/At3g58940/PEG3-like"/>
</dbReference>
<dbReference type="STRING" id="106549.A0A540LGE2"/>
<keyword evidence="5" id="KW-1185">Reference proteome</keyword>
<dbReference type="InterPro" id="IPR032675">
    <property type="entry name" value="LRR_dom_sf"/>
</dbReference>
<dbReference type="AlphaFoldDB" id="A0A540LGE2"/>
<feature type="compositionally biased region" description="Pro residues" evidence="1">
    <location>
        <begin position="34"/>
        <end position="57"/>
    </location>
</feature>
<proteinExistence type="predicted"/>
<accession>A0A540LGE2</accession>
<evidence type="ECO:0000313" key="5">
    <source>
        <dbReference type="Proteomes" id="UP000315295"/>
    </source>
</evidence>
<dbReference type="InterPro" id="IPR006566">
    <property type="entry name" value="FBD"/>
</dbReference>
<feature type="compositionally biased region" description="Basic and acidic residues" evidence="1">
    <location>
        <begin position="1"/>
        <end position="16"/>
    </location>
</feature>
<feature type="transmembrane region" description="Helical" evidence="2">
    <location>
        <begin position="94"/>
        <end position="117"/>
    </location>
</feature>
<dbReference type="SUPFAM" id="SSF52058">
    <property type="entry name" value="L domain-like"/>
    <property type="match status" value="1"/>
</dbReference>
<evidence type="ECO:0000256" key="1">
    <source>
        <dbReference type="SAM" id="MobiDB-lite"/>
    </source>
</evidence>
<sequence length="497" mass="56823">MGEDEKKRGVSSDPHHHYPPPPPEYGTFQGVANYPPPPPPYHPPPTGFPQPVPPPGAGGPSAPHPDYYTHGYQTVPGYAVAEGRPVRERRLPCCGFGLGWCLFIIGFFLATVPWAILEALVSRHRQRCREPTLEHFIHIYRWICTALRRNVVELDLDLLDYDCKRFELPQSLFLCKTLEILTVSSTSITFAPPTSACFPSLKVLNVYVKKLDHSVASLFSCCPVLEDLNIDVNSKVAVSNVNISAPRLKTLRIWFGNDFKRNLWGDDRVRFFINAPNLVKLAIVAGDFFSYIDLENEKSLVEAKVLFRHVDENSRHIADRATKLLAGVSNVRNLSVMVPILKALFLPTFENLIQLELILRDCNYWEFLTGFLNNCPVLKHFVFQNNVRCTFSCAAYKEEHERRWNSGYNPPDIVPLCLLSHLETISIREFKGQRDEMEVAKYLLKNGEVLSRMTIYTRTSPRTGKFLCSEDEMYRKFSTFEKGSKKCQVEFVKNVRY</sequence>
<reference evidence="4 5" key="1">
    <citation type="journal article" date="2019" name="G3 (Bethesda)">
        <title>Sequencing of a Wild Apple (Malus baccata) Genome Unravels the Differences Between Cultivated and Wild Apple Species Regarding Disease Resistance and Cold Tolerance.</title>
        <authorList>
            <person name="Chen X."/>
        </authorList>
    </citation>
    <scope>NUCLEOTIDE SEQUENCE [LARGE SCALE GENOMIC DNA]</scope>
    <source>
        <strain evidence="5">cv. Shandingzi</strain>
        <tissue evidence="4">Leaves</tissue>
    </source>
</reference>
<keyword evidence="2" id="KW-1133">Transmembrane helix</keyword>
<dbReference type="PANTHER" id="PTHR31900">
    <property type="entry name" value="F-BOX/RNI SUPERFAMILY PROTEIN-RELATED"/>
    <property type="match status" value="1"/>
</dbReference>
<feature type="region of interest" description="Disordered" evidence="1">
    <location>
        <begin position="1"/>
        <end position="66"/>
    </location>
</feature>
<dbReference type="InterPro" id="IPR050232">
    <property type="entry name" value="FBL13/AtMIF1-like"/>
</dbReference>
<dbReference type="Proteomes" id="UP000315295">
    <property type="component" value="Unassembled WGS sequence"/>
</dbReference>